<comment type="caution">
    <text evidence="1">The sequence shown here is derived from an EMBL/GenBank/DDBJ whole genome shotgun (WGS) entry which is preliminary data.</text>
</comment>
<evidence type="ECO:0000313" key="1">
    <source>
        <dbReference type="EMBL" id="GFA28994.1"/>
    </source>
</evidence>
<dbReference type="EMBL" id="BKCJ010399017">
    <property type="protein sequence ID" value="GFA28994.1"/>
    <property type="molecule type" value="Genomic_DNA"/>
</dbReference>
<proteinExistence type="predicted"/>
<gene>
    <name evidence="1" type="ORF">Tci_600966</name>
</gene>
<sequence>MSGGRWFLLYDDNKNHLPPLITNFNQTRSWEPVCYKHPQTQTRYEVDGWKVNIVVTVAYWWPGVARGKHWRWEVVRDVRQPPPTQFFTGVVAARAVLYGGLGEMWRYRKKKRKIFKSTNKRKHLVCLNAEMRMKRVRLEAEMGGFGVLKRGLKWVRLGAEIRVENRCVWRLKRELKREGLWAEMGVFRGSNRPRGNITS</sequence>
<accession>A0A699JDV0</accession>
<name>A0A699JDV0_TANCI</name>
<protein>
    <submittedName>
        <fullName evidence="1">Uncharacterized protein</fullName>
    </submittedName>
</protein>
<reference evidence="1" key="1">
    <citation type="journal article" date="2019" name="Sci. Rep.">
        <title>Draft genome of Tanacetum cinerariifolium, the natural source of mosquito coil.</title>
        <authorList>
            <person name="Yamashiro T."/>
            <person name="Shiraishi A."/>
            <person name="Satake H."/>
            <person name="Nakayama K."/>
        </authorList>
    </citation>
    <scope>NUCLEOTIDE SEQUENCE</scope>
</reference>
<organism evidence="1">
    <name type="scientific">Tanacetum cinerariifolium</name>
    <name type="common">Dalmatian daisy</name>
    <name type="synonym">Chrysanthemum cinerariifolium</name>
    <dbReference type="NCBI Taxonomy" id="118510"/>
    <lineage>
        <taxon>Eukaryota</taxon>
        <taxon>Viridiplantae</taxon>
        <taxon>Streptophyta</taxon>
        <taxon>Embryophyta</taxon>
        <taxon>Tracheophyta</taxon>
        <taxon>Spermatophyta</taxon>
        <taxon>Magnoliopsida</taxon>
        <taxon>eudicotyledons</taxon>
        <taxon>Gunneridae</taxon>
        <taxon>Pentapetalae</taxon>
        <taxon>asterids</taxon>
        <taxon>campanulids</taxon>
        <taxon>Asterales</taxon>
        <taxon>Asteraceae</taxon>
        <taxon>Asteroideae</taxon>
        <taxon>Anthemideae</taxon>
        <taxon>Anthemidinae</taxon>
        <taxon>Tanacetum</taxon>
    </lineage>
</organism>
<dbReference type="AlphaFoldDB" id="A0A699JDV0"/>